<protein>
    <submittedName>
        <fullName evidence="1">Uncharacterized protein</fullName>
    </submittedName>
</protein>
<accession>A0A0F8X0Y9</accession>
<organism evidence="1">
    <name type="scientific">marine sediment metagenome</name>
    <dbReference type="NCBI Taxonomy" id="412755"/>
    <lineage>
        <taxon>unclassified sequences</taxon>
        <taxon>metagenomes</taxon>
        <taxon>ecological metagenomes</taxon>
    </lineage>
</organism>
<reference evidence="1" key="1">
    <citation type="journal article" date="2015" name="Nature">
        <title>Complex archaea that bridge the gap between prokaryotes and eukaryotes.</title>
        <authorList>
            <person name="Spang A."/>
            <person name="Saw J.H."/>
            <person name="Jorgensen S.L."/>
            <person name="Zaremba-Niedzwiedzka K."/>
            <person name="Martijn J."/>
            <person name="Lind A.E."/>
            <person name="van Eijk R."/>
            <person name="Schleper C."/>
            <person name="Guy L."/>
            <person name="Ettema T.J."/>
        </authorList>
    </citation>
    <scope>NUCLEOTIDE SEQUENCE</scope>
</reference>
<comment type="caution">
    <text evidence="1">The sequence shown here is derived from an EMBL/GenBank/DDBJ whole genome shotgun (WGS) entry which is preliminary data.</text>
</comment>
<dbReference type="AlphaFoldDB" id="A0A0F8X0Y9"/>
<name>A0A0F8X0Y9_9ZZZZ</name>
<evidence type="ECO:0000313" key="1">
    <source>
        <dbReference type="EMBL" id="KKK62772.1"/>
    </source>
</evidence>
<dbReference type="EMBL" id="LAZR01061838">
    <property type="protein sequence ID" value="KKK62772.1"/>
    <property type="molecule type" value="Genomic_DNA"/>
</dbReference>
<proteinExistence type="predicted"/>
<sequence>MTQVGTWVEQKPLDEIDDCEQWPSCYMTFRDLNRLRTSTYYVMRSWVPEWLWVVTPRFAKGVLRKKVQGDLTAAGILRGAELHRKMKLAEEKK</sequence>
<gene>
    <name evidence="1" type="ORF">LCGC14_3000970</name>
</gene>